<dbReference type="EMBL" id="JBHFEH010000006">
    <property type="protein sequence ID" value="KAL2057025.1"/>
    <property type="molecule type" value="Genomic_DNA"/>
</dbReference>
<accession>A0ABR4BH10</accession>
<gene>
    <name evidence="1" type="ORF">ABVK25_002764</name>
</gene>
<sequence>MPLAKTLRGLGRRPVSRFPSVAVLPRSVATRPMSATLPLIDSSIHFDLQSRYRKTYTVTSSASFDHVAPQLVSPMASVSNNRLPERLINLLASSQKTELS</sequence>
<dbReference type="Proteomes" id="UP001590951">
    <property type="component" value="Unassembled WGS sequence"/>
</dbReference>
<keyword evidence="2" id="KW-1185">Reference proteome</keyword>
<evidence type="ECO:0000313" key="1">
    <source>
        <dbReference type="EMBL" id="KAL2057025.1"/>
    </source>
</evidence>
<reference evidence="1 2" key="1">
    <citation type="submission" date="2024-09" db="EMBL/GenBank/DDBJ databases">
        <title>Rethinking Asexuality: The Enigmatic Case of Functional Sexual Genes in Lepraria (Stereocaulaceae).</title>
        <authorList>
            <person name="Doellman M."/>
            <person name="Sun Y."/>
            <person name="Barcenas-Pena A."/>
            <person name="Lumbsch H.T."/>
            <person name="Grewe F."/>
        </authorList>
    </citation>
    <scope>NUCLEOTIDE SEQUENCE [LARGE SCALE GENOMIC DNA]</scope>
    <source>
        <strain evidence="1 2">Grewe 0041</strain>
    </source>
</reference>
<name>A0ABR4BH10_9LECA</name>
<comment type="caution">
    <text evidence="1">The sequence shown here is derived from an EMBL/GenBank/DDBJ whole genome shotgun (WGS) entry which is preliminary data.</text>
</comment>
<organism evidence="1 2">
    <name type="scientific">Lepraria finkii</name>
    <dbReference type="NCBI Taxonomy" id="1340010"/>
    <lineage>
        <taxon>Eukaryota</taxon>
        <taxon>Fungi</taxon>
        <taxon>Dikarya</taxon>
        <taxon>Ascomycota</taxon>
        <taxon>Pezizomycotina</taxon>
        <taxon>Lecanoromycetes</taxon>
        <taxon>OSLEUM clade</taxon>
        <taxon>Lecanoromycetidae</taxon>
        <taxon>Lecanorales</taxon>
        <taxon>Lecanorineae</taxon>
        <taxon>Stereocaulaceae</taxon>
        <taxon>Lepraria</taxon>
    </lineage>
</organism>
<evidence type="ECO:0000313" key="2">
    <source>
        <dbReference type="Proteomes" id="UP001590951"/>
    </source>
</evidence>
<protein>
    <submittedName>
        <fullName evidence="1">Uncharacterized protein</fullName>
    </submittedName>
</protein>
<proteinExistence type="predicted"/>